<protein>
    <submittedName>
        <fullName evidence="1">Uncharacterized protein</fullName>
    </submittedName>
</protein>
<keyword evidence="2" id="KW-1185">Reference proteome</keyword>
<accession>A0AAE7BIJ7</accession>
<evidence type="ECO:0000313" key="2">
    <source>
        <dbReference type="Proteomes" id="UP000503313"/>
    </source>
</evidence>
<dbReference type="EMBL" id="CP053835">
    <property type="protein sequence ID" value="QKF78691.1"/>
    <property type="molecule type" value="Genomic_DNA"/>
</dbReference>
<reference evidence="1 2" key="1">
    <citation type="submission" date="2020-05" db="EMBL/GenBank/DDBJ databases">
        <title>Complete genome sequencing of Campylobacter and Arcobacter type strains.</title>
        <authorList>
            <person name="Miller W.G."/>
            <person name="Yee E."/>
        </authorList>
    </citation>
    <scope>NUCLEOTIDE SEQUENCE [LARGE SCALE GENOMIC DNA]</scope>
    <source>
        <strain evidence="1 2">LMG 25694</strain>
    </source>
</reference>
<proteinExistence type="predicted"/>
<name>A0AAE7BIJ7_9BACT</name>
<sequence>MLKYFIFMLTVFGLNGCISTQNLGLDNNLKLENEKKISTFDSCTNFSYISQSTNNKYDKLFIEYINLDNFCKWNGLQRGYFVDLFKSTIKAKSFRLIERIEHNNSEYNTYLIDEKYYVNIIYKYTVFEDLFIIDYAGIYTTEQIQSFDKSYNNLYLDKPRFSSNYSNSLVRMNFLNSYFTRESEGYEN</sequence>
<dbReference type="AlphaFoldDB" id="A0AAE7BIJ7"/>
<dbReference type="RefSeq" id="WP_129010849.1">
    <property type="nucleotide sequence ID" value="NZ_CP053835.1"/>
</dbReference>
<gene>
    <name evidence="1" type="ORF">ADFLV_2718</name>
</gene>
<dbReference type="Proteomes" id="UP000503313">
    <property type="component" value="Chromosome"/>
</dbReference>
<dbReference type="KEGG" id="adz:ADFLV_2718"/>
<organism evidence="1 2">
    <name type="scientific">Arcobacter defluvii</name>
    <dbReference type="NCBI Taxonomy" id="873191"/>
    <lineage>
        <taxon>Bacteria</taxon>
        <taxon>Pseudomonadati</taxon>
        <taxon>Campylobacterota</taxon>
        <taxon>Epsilonproteobacteria</taxon>
        <taxon>Campylobacterales</taxon>
        <taxon>Arcobacteraceae</taxon>
        <taxon>Arcobacter</taxon>
    </lineage>
</organism>
<evidence type="ECO:0000313" key="1">
    <source>
        <dbReference type="EMBL" id="QKF78691.1"/>
    </source>
</evidence>